<comment type="caution">
    <text evidence="2">The sequence shown here is derived from an EMBL/GenBank/DDBJ whole genome shotgun (WGS) entry which is preliminary data.</text>
</comment>
<accession>A0A179HNR3</accession>
<dbReference type="EMBL" id="LSBI01000004">
    <property type="protein sequence ID" value="OAQ91109.1"/>
    <property type="molecule type" value="Genomic_DNA"/>
</dbReference>
<dbReference type="AlphaFoldDB" id="A0A179HNR3"/>
<name>A0A179HNR3_PURLI</name>
<dbReference type="Proteomes" id="UP000078240">
    <property type="component" value="Unassembled WGS sequence"/>
</dbReference>
<evidence type="ECO:0000313" key="1">
    <source>
        <dbReference type="EMBL" id="OAQ84320.1"/>
    </source>
</evidence>
<evidence type="ECO:0000313" key="3">
    <source>
        <dbReference type="Proteomes" id="UP000078340"/>
    </source>
</evidence>
<organism evidence="2 3">
    <name type="scientific">Purpureocillium lilacinum</name>
    <name type="common">Paecilomyces lilacinus</name>
    <dbReference type="NCBI Taxonomy" id="33203"/>
    <lineage>
        <taxon>Eukaryota</taxon>
        <taxon>Fungi</taxon>
        <taxon>Dikarya</taxon>
        <taxon>Ascomycota</taxon>
        <taxon>Pezizomycotina</taxon>
        <taxon>Sordariomycetes</taxon>
        <taxon>Hypocreomycetidae</taxon>
        <taxon>Hypocreales</taxon>
        <taxon>Ophiocordycipitaceae</taxon>
        <taxon>Purpureocillium</taxon>
    </lineage>
</organism>
<protein>
    <submittedName>
        <fullName evidence="2">Uncharacterized protein</fullName>
    </submittedName>
</protein>
<reference evidence="2 3" key="1">
    <citation type="submission" date="2016-02" db="EMBL/GenBank/DDBJ databases">
        <title>Biosynthesis of antibiotic leucinostatins and their inhibition on Phytophthora in bio-control Purpureocillium lilacinum.</title>
        <authorList>
            <person name="Wang G."/>
            <person name="Liu Z."/>
            <person name="Lin R."/>
            <person name="Li E."/>
            <person name="Mao Z."/>
            <person name="Ling J."/>
            <person name="Yin W."/>
            <person name="Xie B."/>
        </authorList>
    </citation>
    <scope>NUCLEOTIDE SEQUENCE [LARGE SCALE GENOMIC DNA]</scope>
    <source>
        <strain evidence="1">PLBJ-1</strain>
        <strain evidence="2">PLFJ-1</strain>
    </source>
</reference>
<proteinExistence type="predicted"/>
<sequence>MAGGEGFEALVQPKDPVRKLAIPASALGGAWPVCDVGSAVARNIHQAIRELIRRELGYGRSFWSQGELRRVARQRVQRNTTLVQYRQRPLRPVLLLENTGPGARATHGQLHG</sequence>
<evidence type="ECO:0000313" key="2">
    <source>
        <dbReference type="EMBL" id="OAQ91109.1"/>
    </source>
</evidence>
<gene>
    <name evidence="1" type="ORF">VFPBJ_03088</name>
    <name evidence="2" type="ORF">VFPFJ_05268</name>
</gene>
<dbReference type="EMBL" id="LSBH01000002">
    <property type="protein sequence ID" value="OAQ84320.1"/>
    <property type="molecule type" value="Genomic_DNA"/>
</dbReference>
<dbReference type="Proteomes" id="UP000078340">
    <property type="component" value="Unassembled WGS sequence"/>
</dbReference>